<feature type="region of interest" description="Disordered" evidence="1">
    <location>
        <begin position="29"/>
        <end position="76"/>
    </location>
</feature>
<keyword evidence="5" id="KW-1185">Reference proteome</keyword>
<dbReference type="AlphaFoldDB" id="A0A9W6UIZ9"/>
<dbReference type="InterPro" id="IPR007331">
    <property type="entry name" value="Htaa"/>
</dbReference>
<keyword evidence="2" id="KW-0812">Transmembrane</keyword>
<dbReference type="EMBL" id="BSQG01000014">
    <property type="protein sequence ID" value="GLU50431.1"/>
    <property type="molecule type" value="Genomic_DNA"/>
</dbReference>
<feature type="compositionally biased region" description="Gly residues" evidence="1">
    <location>
        <begin position="45"/>
        <end position="59"/>
    </location>
</feature>
<comment type="caution">
    <text evidence="4">The sequence shown here is derived from an EMBL/GenBank/DDBJ whole genome shotgun (WGS) entry which is preliminary data.</text>
</comment>
<reference evidence="4" key="1">
    <citation type="submission" date="2023-02" db="EMBL/GenBank/DDBJ databases">
        <title>Nocardiopsis ansamitocini NBRC 112285.</title>
        <authorList>
            <person name="Ichikawa N."/>
            <person name="Sato H."/>
            <person name="Tonouchi N."/>
        </authorList>
    </citation>
    <scope>NUCLEOTIDE SEQUENCE</scope>
    <source>
        <strain evidence="4">NBRC 112285</strain>
    </source>
</reference>
<evidence type="ECO:0000313" key="5">
    <source>
        <dbReference type="Proteomes" id="UP001165092"/>
    </source>
</evidence>
<feature type="transmembrane region" description="Helical" evidence="2">
    <location>
        <begin position="80"/>
        <end position="101"/>
    </location>
</feature>
<feature type="domain" description="Htaa" evidence="3">
    <location>
        <begin position="1"/>
        <end position="33"/>
    </location>
</feature>
<evidence type="ECO:0000256" key="2">
    <source>
        <dbReference type="SAM" id="Phobius"/>
    </source>
</evidence>
<dbReference type="Proteomes" id="UP001165092">
    <property type="component" value="Unassembled WGS sequence"/>
</dbReference>
<sequence length="107" mass="10192">MTWTDVPATLTPEGVPAFADFYAVGDPLGPVTIQVSGDGPDEDGGSTGDGSSGAAGGDGAQASGSGTNVSGALPSTGRDLAPLTLGALALLGAGAAAIVHARRERTA</sequence>
<name>A0A9W6UIZ9_9ACTN</name>
<keyword evidence="2" id="KW-0472">Membrane</keyword>
<dbReference type="Pfam" id="PF04213">
    <property type="entry name" value="HtaA"/>
    <property type="match status" value="1"/>
</dbReference>
<evidence type="ECO:0000313" key="4">
    <source>
        <dbReference type="EMBL" id="GLU50431.1"/>
    </source>
</evidence>
<evidence type="ECO:0000256" key="1">
    <source>
        <dbReference type="SAM" id="MobiDB-lite"/>
    </source>
</evidence>
<proteinExistence type="predicted"/>
<accession>A0A9W6UIZ9</accession>
<evidence type="ECO:0000259" key="3">
    <source>
        <dbReference type="Pfam" id="PF04213"/>
    </source>
</evidence>
<gene>
    <name evidence="4" type="ORF">Nans01_47820</name>
</gene>
<organism evidence="4 5">
    <name type="scientific">Nocardiopsis ansamitocini</name>
    <dbReference type="NCBI Taxonomy" id="1670832"/>
    <lineage>
        <taxon>Bacteria</taxon>
        <taxon>Bacillati</taxon>
        <taxon>Actinomycetota</taxon>
        <taxon>Actinomycetes</taxon>
        <taxon>Streptosporangiales</taxon>
        <taxon>Nocardiopsidaceae</taxon>
        <taxon>Nocardiopsis</taxon>
    </lineage>
</organism>
<keyword evidence="2" id="KW-1133">Transmembrane helix</keyword>
<protein>
    <recommendedName>
        <fullName evidence="3">Htaa domain-containing protein</fullName>
    </recommendedName>
</protein>